<reference evidence="2 3" key="1">
    <citation type="journal article" date="2015" name="Stand. Genomic Sci.">
        <title>Genomic Encyclopedia of Bacterial and Archaeal Type Strains, Phase III: the genomes of soil and plant-associated and newly described type strains.</title>
        <authorList>
            <person name="Whitman W.B."/>
            <person name="Woyke T."/>
            <person name="Klenk H.P."/>
            <person name="Zhou Y."/>
            <person name="Lilburn T.G."/>
            <person name="Beck B.J."/>
            <person name="De Vos P."/>
            <person name="Vandamme P."/>
            <person name="Eisen J.A."/>
            <person name="Garrity G."/>
            <person name="Hugenholtz P."/>
            <person name="Kyrpides N.C."/>
        </authorList>
    </citation>
    <scope>NUCLEOTIDE SEQUENCE [LARGE SCALE GENOMIC DNA]</scope>
    <source>
        <strain evidence="2 3">CV53</strain>
    </source>
</reference>
<proteinExistence type="predicted"/>
<sequence length="83" mass="9765">MKLLTLTNRVENIELPVREIILITRLSLSCLCIYMYFDNHYPLAGLLKPNISVNISYLITFYFIYVYINIDDIIKTSTILLFL</sequence>
<keyword evidence="1" id="KW-1133">Transmembrane helix</keyword>
<feature type="transmembrane region" description="Helical" evidence="1">
    <location>
        <begin position="49"/>
        <end position="68"/>
    </location>
</feature>
<organism evidence="2 3">
    <name type="scientific">Mesobacillus foraminis</name>
    <dbReference type="NCBI Taxonomy" id="279826"/>
    <lineage>
        <taxon>Bacteria</taxon>
        <taxon>Bacillati</taxon>
        <taxon>Bacillota</taxon>
        <taxon>Bacilli</taxon>
        <taxon>Bacillales</taxon>
        <taxon>Bacillaceae</taxon>
        <taxon>Mesobacillus</taxon>
    </lineage>
</organism>
<dbReference type="EMBL" id="SLVV01000001">
    <property type="protein sequence ID" value="TCN28054.1"/>
    <property type="molecule type" value="Genomic_DNA"/>
</dbReference>
<evidence type="ECO:0000313" key="2">
    <source>
        <dbReference type="EMBL" id="TCN28054.1"/>
    </source>
</evidence>
<keyword evidence="3" id="KW-1185">Reference proteome</keyword>
<name>A0A4R2BQ36_9BACI</name>
<comment type="caution">
    <text evidence="2">The sequence shown here is derived from an EMBL/GenBank/DDBJ whole genome shotgun (WGS) entry which is preliminary data.</text>
</comment>
<protein>
    <submittedName>
        <fullName evidence="2">Uncharacterized protein</fullName>
    </submittedName>
</protein>
<evidence type="ECO:0000313" key="3">
    <source>
        <dbReference type="Proteomes" id="UP000295689"/>
    </source>
</evidence>
<keyword evidence="1" id="KW-0472">Membrane</keyword>
<evidence type="ECO:0000256" key="1">
    <source>
        <dbReference type="SAM" id="Phobius"/>
    </source>
</evidence>
<accession>A0A4R2BQ36</accession>
<dbReference type="AlphaFoldDB" id="A0A4R2BQ36"/>
<gene>
    <name evidence="2" type="ORF">EV146_101385</name>
</gene>
<dbReference type="Proteomes" id="UP000295689">
    <property type="component" value="Unassembled WGS sequence"/>
</dbReference>
<keyword evidence="1" id="KW-0812">Transmembrane</keyword>
<feature type="transmembrane region" description="Helical" evidence="1">
    <location>
        <begin position="20"/>
        <end position="37"/>
    </location>
</feature>